<dbReference type="FunCoup" id="A0A1Y2DMM1">
    <property type="interactions" value="387"/>
</dbReference>
<evidence type="ECO:0000256" key="2">
    <source>
        <dbReference type="SAM" id="MobiDB-lite"/>
    </source>
</evidence>
<dbReference type="GO" id="GO:0005737">
    <property type="term" value="C:cytoplasm"/>
    <property type="evidence" value="ECO:0007669"/>
    <property type="project" value="TreeGrafter"/>
</dbReference>
<feature type="region of interest" description="Disordered" evidence="2">
    <location>
        <begin position="15"/>
        <end position="47"/>
    </location>
</feature>
<dbReference type="InterPro" id="IPR036249">
    <property type="entry name" value="Thioredoxin-like_sf"/>
</dbReference>
<gene>
    <name evidence="4" type="ORF">BCR35DRAFT_309191</name>
</gene>
<dbReference type="Proteomes" id="UP000193467">
    <property type="component" value="Unassembled WGS sequence"/>
</dbReference>
<accession>A0A1Y2DMM1</accession>
<dbReference type="SUPFAM" id="SSF52833">
    <property type="entry name" value="Thioredoxin-like"/>
    <property type="match status" value="1"/>
</dbReference>
<dbReference type="OrthoDB" id="45518at2759"/>
<dbReference type="EMBL" id="MCGR01000074">
    <property type="protein sequence ID" value="ORY60404.1"/>
    <property type="molecule type" value="Genomic_DNA"/>
</dbReference>
<dbReference type="Pfam" id="PF02114">
    <property type="entry name" value="Phosducin"/>
    <property type="match status" value="1"/>
</dbReference>
<evidence type="ECO:0000313" key="4">
    <source>
        <dbReference type="EMBL" id="ORY60404.1"/>
    </source>
</evidence>
<comment type="similarity">
    <text evidence="1">Belongs to the phosducin family.</text>
</comment>
<dbReference type="InterPro" id="IPR051498">
    <property type="entry name" value="Phosducin-like_chap/apop_reg"/>
</dbReference>
<dbReference type="STRING" id="106004.A0A1Y2DMM1"/>
<dbReference type="AlphaFoldDB" id="A0A1Y2DMM1"/>
<evidence type="ECO:0000313" key="5">
    <source>
        <dbReference type="Proteomes" id="UP000193467"/>
    </source>
</evidence>
<feature type="compositionally biased region" description="Basic and acidic residues" evidence="2">
    <location>
        <begin position="15"/>
        <end position="28"/>
    </location>
</feature>
<evidence type="ECO:0000259" key="3">
    <source>
        <dbReference type="Pfam" id="PF02114"/>
    </source>
</evidence>
<reference evidence="4 5" key="1">
    <citation type="submission" date="2016-07" db="EMBL/GenBank/DDBJ databases">
        <title>Pervasive Adenine N6-methylation of Active Genes in Fungi.</title>
        <authorList>
            <consortium name="DOE Joint Genome Institute"/>
            <person name="Mondo S.J."/>
            <person name="Dannebaum R.O."/>
            <person name="Kuo R.C."/>
            <person name="Labutti K."/>
            <person name="Haridas S."/>
            <person name="Kuo A."/>
            <person name="Salamov A."/>
            <person name="Ahrendt S.R."/>
            <person name="Lipzen A."/>
            <person name="Sullivan W."/>
            <person name="Andreopoulos W.B."/>
            <person name="Clum A."/>
            <person name="Lindquist E."/>
            <person name="Daum C."/>
            <person name="Ramamoorthy G.K."/>
            <person name="Gryganskyi A."/>
            <person name="Culley D."/>
            <person name="Magnuson J.K."/>
            <person name="James T.Y."/>
            <person name="O'Malley M.A."/>
            <person name="Stajich J.E."/>
            <person name="Spatafora J.W."/>
            <person name="Visel A."/>
            <person name="Grigoriev I.V."/>
        </authorList>
    </citation>
    <scope>NUCLEOTIDE SEQUENCE [LARGE SCALE GENOMIC DNA]</scope>
    <source>
        <strain evidence="4 5">62-1032</strain>
    </source>
</reference>
<dbReference type="Gene3D" id="3.40.30.10">
    <property type="entry name" value="Glutaredoxin"/>
    <property type="match status" value="1"/>
</dbReference>
<comment type="caution">
    <text evidence="4">The sequence shown here is derived from an EMBL/GenBank/DDBJ whole genome shotgun (WGS) entry which is preliminary data.</text>
</comment>
<dbReference type="InterPro" id="IPR024253">
    <property type="entry name" value="Phosducin_thioredoxin-like_dom"/>
</dbReference>
<proteinExistence type="inferred from homology"/>
<evidence type="ECO:0000256" key="1">
    <source>
        <dbReference type="ARBA" id="ARBA00009686"/>
    </source>
</evidence>
<keyword evidence="5" id="KW-1185">Reference proteome</keyword>
<dbReference type="InParanoid" id="A0A1Y2DMM1"/>
<feature type="domain" description="Phosducin" evidence="3">
    <location>
        <begin position="51"/>
        <end position="204"/>
    </location>
</feature>
<protein>
    <submittedName>
        <fullName evidence="4">Thioredoxin-like protein</fullName>
    </submittedName>
</protein>
<dbReference type="PANTHER" id="PTHR45809:SF3">
    <property type="entry name" value="VIRAL IAP-ASSOCIATED FACTOR HOMOLOG"/>
    <property type="match status" value="1"/>
</dbReference>
<dbReference type="GO" id="GO:0006457">
    <property type="term" value="P:protein folding"/>
    <property type="evidence" value="ECO:0007669"/>
    <property type="project" value="TreeGrafter"/>
</dbReference>
<feature type="region of interest" description="Disordered" evidence="2">
    <location>
        <begin position="224"/>
        <end position="283"/>
    </location>
</feature>
<organism evidence="4 5">
    <name type="scientific">Leucosporidium creatinivorum</name>
    <dbReference type="NCBI Taxonomy" id="106004"/>
    <lineage>
        <taxon>Eukaryota</taxon>
        <taxon>Fungi</taxon>
        <taxon>Dikarya</taxon>
        <taxon>Basidiomycota</taxon>
        <taxon>Pucciniomycotina</taxon>
        <taxon>Microbotryomycetes</taxon>
        <taxon>Leucosporidiales</taxon>
        <taxon>Leucosporidium</taxon>
    </lineage>
</organism>
<name>A0A1Y2DMM1_9BASI</name>
<dbReference type="PANTHER" id="PTHR45809">
    <property type="entry name" value="VIRAL IAP-ASSOCIATED FACTOR HOMOLOG"/>
    <property type="match status" value="1"/>
</dbReference>
<sequence>MPALDYNADTEFNDALRKHGIIPEKEPTSHSPSPVLPPASPTLSDLDLDDLDLNKDDALSREVLEKYREERMAKMKVQESNKKFGRVYPIGKVDYKREVTEASNEELEGEPEGYGTGVVCVLYKDHLPECKILMPLLNQLAQLYPSSKFVSIISDHCIENYPDKNCPTMIIYRKGQMMGQIVGMGSMGGEKAKLVDVERILFAFRGIDFHLKVGYGERSQYSSTSDAAVPLSKGSASTSASEERKEESDEDSEDDQTFVGGGRKTGIRQTRRQVDSDDDEFDL</sequence>